<protein>
    <recommendedName>
        <fullName evidence="1">F-box associated beta-propeller type 1 domain-containing protein</fullName>
    </recommendedName>
</protein>
<dbReference type="Pfam" id="PF07734">
    <property type="entry name" value="FBA_1"/>
    <property type="match status" value="1"/>
</dbReference>
<evidence type="ECO:0000313" key="3">
    <source>
        <dbReference type="Proteomes" id="UP000826271"/>
    </source>
</evidence>
<evidence type="ECO:0000313" key="2">
    <source>
        <dbReference type="EMBL" id="KAG8364063.1"/>
    </source>
</evidence>
<dbReference type="AlphaFoldDB" id="A0AAV6W1W8"/>
<reference evidence="2" key="1">
    <citation type="submission" date="2019-10" db="EMBL/GenBank/DDBJ databases">
        <authorList>
            <person name="Zhang R."/>
            <person name="Pan Y."/>
            <person name="Wang J."/>
            <person name="Ma R."/>
            <person name="Yu S."/>
        </authorList>
    </citation>
    <scope>NUCLEOTIDE SEQUENCE</scope>
    <source>
        <strain evidence="2">LA-IB0</strain>
        <tissue evidence="2">Leaf</tissue>
    </source>
</reference>
<comment type="caution">
    <text evidence="2">The sequence shown here is derived from an EMBL/GenBank/DDBJ whole genome shotgun (WGS) entry which is preliminary data.</text>
</comment>
<name>A0AAV6W1W8_9LAMI</name>
<accession>A0AAV6W1W8</accession>
<gene>
    <name evidence="2" type="ORF">BUALT_Bualt19G0087100</name>
</gene>
<dbReference type="EMBL" id="WHWC01000019">
    <property type="protein sequence ID" value="KAG8364063.1"/>
    <property type="molecule type" value="Genomic_DNA"/>
</dbReference>
<feature type="domain" description="F-box associated beta-propeller type 1" evidence="1">
    <location>
        <begin position="8"/>
        <end position="141"/>
    </location>
</feature>
<dbReference type="InterPro" id="IPR006527">
    <property type="entry name" value="F-box-assoc_dom_typ1"/>
</dbReference>
<dbReference type="PANTHER" id="PTHR31111">
    <property type="entry name" value="BNAA05G37150D PROTEIN-RELATED"/>
    <property type="match status" value="1"/>
</dbReference>
<dbReference type="Proteomes" id="UP000826271">
    <property type="component" value="Unassembled WGS sequence"/>
</dbReference>
<dbReference type="PANTHER" id="PTHR31111:SF136">
    <property type="entry name" value="F-BOX ASSOCIATED DOMAIN-CONTAINING PROTEIN"/>
    <property type="match status" value="1"/>
</dbReference>
<organism evidence="2 3">
    <name type="scientific">Buddleja alternifolia</name>
    <dbReference type="NCBI Taxonomy" id="168488"/>
    <lineage>
        <taxon>Eukaryota</taxon>
        <taxon>Viridiplantae</taxon>
        <taxon>Streptophyta</taxon>
        <taxon>Embryophyta</taxon>
        <taxon>Tracheophyta</taxon>
        <taxon>Spermatophyta</taxon>
        <taxon>Magnoliopsida</taxon>
        <taxon>eudicotyledons</taxon>
        <taxon>Gunneridae</taxon>
        <taxon>Pentapetalae</taxon>
        <taxon>asterids</taxon>
        <taxon>lamiids</taxon>
        <taxon>Lamiales</taxon>
        <taxon>Scrophulariaceae</taxon>
        <taxon>Buddlejeae</taxon>
        <taxon>Buddleja</taxon>
    </lineage>
</organism>
<dbReference type="NCBIfam" id="TIGR01640">
    <property type="entry name" value="F_box_assoc_1"/>
    <property type="match status" value="1"/>
</dbReference>
<keyword evidence="3" id="KW-1185">Reference proteome</keyword>
<dbReference type="InterPro" id="IPR017451">
    <property type="entry name" value="F-box-assoc_interact_dom"/>
</dbReference>
<proteinExistence type="predicted"/>
<sequence length="205" mass="23744">MGFSPVSRVYKVLRIYSRFTLIGAQIHDVRRSNNSWRDVESTTPLDDCIYKDNSYAFMNGIGYWLCLFGPPRVANFIVFFDFESEVFGRIDAPPSFDEYRLKHLHLMSIGVLRDCLCLIDNTESLDIWMLNECGQWIKQFSSVHVVDNPLFQKRLRPLQLLREILMVSNDGNLFCATQGCSNGKLRGDQRLKMELLLDEGAEYIL</sequence>
<evidence type="ECO:0000259" key="1">
    <source>
        <dbReference type="Pfam" id="PF07734"/>
    </source>
</evidence>